<accession>A0A6M5YQ62</accession>
<protein>
    <submittedName>
        <fullName evidence="1">Uncharacterized protein</fullName>
    </submittedName>
</protein>
<keyword evidence="2" id="KW-1185">Reference proteome</keyword>
<dbReference type="AlphaFoldDB" id="A0A6M5YQ62"/>
<evidence type="ECO:0000313" key="2">
    <source>
        <dbReference type="Proteomes" id="UP000503447"/>
    </source>
</evidence>
<evidence type="ECO:0000313" key="1">
    <source>
        <dbReference type="EMBL" id="QJW95391.1"/>
    </source>
</evidence>
<name>A0A6M5YQ62_9BACT</name>
<dbReference type="Proteomes" id="UP000503447">
    <property type="component" value="Chromosome"/>
</dbReference>
<dbReference type="EMBL" id="CP053452">
    <property type="protein sequence ID" value="QJW95391.1"/>
    <property type="molecule type" value="Genomic_DNA"/>
</dbReference>
<organism evidence="1 2">
    <name type="scientific">Frigoriglobus tundricola</name>
    <dbReference type="NCBI Taxonomy" id="2774151"/>
    <lineage>
        <taxon>Bacteria</taxon>
        <taxon>Pseudomonadati</taxon>
        <taxon>Planctomycetota</taxon>
        <taxon>Planctomycetia</taxon>
        <taxon>Gemmatales</taxon>
        <taxon>Gemmataceae</taxon>
        <taxon>Frigoriglobus</taxon>
    </lineage>
</organism>
<sequence length="60" mass="6463">MNAKQLVGAFLAGTVLWFETVHADDHRLPHHHEETPNPGSFIGSTVVVPASGVATPWFGQ</sequence>
<proteinExistence type="predicted"/>
<gene>
    <name evidence="1" type="ORF">FTUN_2940</name>
</gene>
<dbReference type="KEGG" id="ftj:FTUN_2940"/>
<reference evidence="2" key="1">
    <citation type="submission" date="2020-05" db="EMBL/GenBank/DDBJ databases">
        <title>Frigoriglobus tundricola gen. nov., sp. nov., a psychrotolerant cellulolytic planctomycete of the family Gemmataceae with two divergent copies of 16S rRNA gene.</title>
        <authorList>
            <person name="Kulichevskaya I.S."/>
            <person name="Ivanova A.A."/>
            <person name="Naumoff D.G."/>
            <person name="Beletsky A.V."/>
            <person name="Rijpstra W.I.C."/>
            <person name="Sinninghe Damste J.S."/>
            <person name="Mardanov A.V."/>
            <person name="Ravin N.V."/>
            <person name="Dedysh S.N."/>
        </authorList>
    </citation>
    <scope>NUCLEOTIDE SEQUENCE [LARGE SCALE GENOMIC DNA]</scope>
    <source>
        <strain evidence="2">PL17</strain>
    </source>
</reference>